<gene>
    <name evidence="1" type="ORF">RCL2_003063500</name>
</gene>
<comment type="caution">
    <text evidence="1">The sequence shown here is derived from an EMBL/GenBank/DDBJ whole genome shotgun (WGS) entry which is preliminary data.</text>
</comment>
<evidence type="ECO:0000313" key="2">
    <source>
        <dbReference type="Proteomes" id="UP000615446"/>
    </source>
</evidence>
<dbReference type="AlphaFoldDB" id="A0A8H3R960"/>
<organism evidence="1 2">
    <name type="scientific">Rhizophagus clarus</name>
    <dbReference type="NCBI Taxonomy" id="94130"/>
    <lineage>
        <taxon>Eukaryota</taxon>
        <taxon>Fungi</taxon>
        <taxon>Fungi incertae sedis</taxon>
        <taxon>Mucoromycota</taxon>
        <taxon>Glomeromycotina</taxon>
        <taxon>Glomeromycetes</taxon>
        <taxon>Glomerales</taxon>
        <taxon>Glomeraceae</taxon>
        <taxon>Rhizophagus</taxon>
    </lineage>
</organism>
<dbReference type="Proteomes" id="UP000615446">
    <property type="component" value="Unassembled WGS sequence"/>
</dbReference>
<dbReference type="OrthoDB" id="2400393at2759"/>
<reference evidence="1" key="1">
    <citation type="submission" date="2019-10" db="EMBL/GenBank/DDBJ databases">
        <title>Conservation and host-specific expression of non-tandemly repeated heterogenous ribosome RNA gene in arbuscular mycorrhizal fungi.</title>
        <authorList>
            <person name="Maeda T."/>
            <person name="Kobayashi Y."/>
            <person name="Nakagawa T."/>
            <person name="Ezawa T."/>
            <person name="Yamaguchi K."/>
            <person name="Bino T."/>
            <person name="Nishimoto Y."/>
            <person name="Shigenobu S."/>
            <person name="Kawaguchi M."/>
        </authorList>
    </citation>
    <scope>NUCLEOTIDE SEQUENCE</scope>
    <source>
        <strain evidence="1">HR1</strain>
    </source>
</reference>
<evidence type="ECO:0000313" key="1">
    <source>
        <dbReference type="EMBL" id="GET04330.1"/>
    </source>
</evidence>
<accession>A0A8H3R960</accession>
<sequence>MNAVSFRFNQSRIGKKEKGPQTRSQQVDKLANQFKFIHINPTKRQQYVTVNFEFSLERLSPDDHLPEWREAKSSCVWCKYLIKKGQKKAARDPFQSQLYCIKCNVALCCNKNRSNCFIDYHTQVENDN</sequence>
<name>A0A8H3R960_9GLOM</name>
<protein>
    <submittedName>
        <fullName evidence="1">Uncharacterized protein</fullName>
    </submittedName>
</protein>
<dbReference type="EMBL" id="BLAL01000356">
    <property type="protein sequence ID" value="GET04330.1"/>
    <property type="molecule type" value="Genomic_DNA"/>
</dbReference>
<proteinExistence type="predicted"/>